<evidence type="ECO:0000313" key="2">
    <source>
        <dbReference type="Proteomes" id="UP000199328"/>
    </source>
</evidence>
<reference evidence="2" key="1">
    <citation type="submission" date="2016-10" db="EMBL/GenBank/DDBJ databases">
        <authorList>
            <person name="Varghese N."/>
            <person name="Submissions S."/>
        </authorList>
    </citation>
    <scope>NUCLEOTIDE SEQUENCE [LARGE SCALE GENOMIC DNA]</scope>
    <source>
        <strain evidence="2">CGMCC 1.10789</strain>
    </source>
</reference>
<dbReference type="EMBL" id="FNFV01000001">
    <property type="protein sequence ID" value="SDJ99701.1"/>
    <property type="molecule type" value="Genomic_DNA"/>
</dbReference>
<dbReference type="AlphaFoldDB" id="A0A1G8YAB2"/>
<sequence length="50" mass="5438">MTPVMLVAVRPGPVLHVWQDGRELAAIPLDTHAALALAEALLREVRANVR</sequence>
<dbReference type="Proteomes" id="UP000199328">
    <property type="component" value="Unassembled WGS sequence"/>
</dbReference>
<protein>
    <submittedName>
        <fullName evidence="1">Uncharacterized protein</fullName>
    </submittedName>
</protein>
<name>A0A1G8YAB2_9RHOB</name>
<organism evidence="1 2">
    <name type="scientific">Meinhardsimonia xiamenensis</name>
    <dbReference type="NCBI Taxonomy" id="990712"/>
    <lineage>
        <taxon>Bacteria</taxon>
        <taxon>Pseudomonadati</taxon>
        <taxon>Pseudomonadota</taxon>
        <taxon>Alphaproteobacteria</taxon>
        <taxon>Rhodobacterales</taxon>
        <taxon>Paracoccaceae</taxon>
        <taxon>Meinhardsimonia</taxon>
    </lineage>
</organism>
<evidence type="ECO:0000313" key="1">
    <source>
        <dbReference type="EMBL" id="SDJ99701.1"/>
    </source>
</evidence>
<dbReference type="RefSeq" id="WP_170068376.1">
    <property type="nucleotide sequence ID" value="NZ_FNFV01000001.1"/>
</dbReference>
<proteinExistence type="predicted"/>
<keyword evidence="2" id="KW-1185">Reference proteome</keyword>
<gene>
    <name evidence="1" type="ORF">SAMN05216257_101245</name>
</gene>
<dbReference type="STRING" id="990712.SAMN05216257_101245"/>
<accession>A0A1G8YAB2</accession>